<protein>
    <submittedName>
        <fullName evidence="3">Na+/melibiose symporter-like transporter</fullName>
    </submittedName>
</protein>
<feature type="transmembrane region" description="Helical" evidence="2">
    <location>
        <begin position="252"/>
        <end position="269"/>
    </location>
</feature>
<reference evidence="3 4" key="1">
    <citation type="submission" date="2020-08" db="EMBL/GenBank/DDBJ databases">
        <title>Genomic Encyclopedia of Type Strains, Phase IV (KMG-IV): sequencing the most valuable type-strain genomes for metagenomic binning, comparative biology and taxonomic classification.</title>
        <authorList>
            <person name="Goeker M."/>
        </authorList>
    </citation>
    <scope>NUCLEOTIDE SEQUENCE [LARGE SCALE GENOMIC DNA]</scope>
    <source>
        <strain evidence="3 4">DSM 22198</strain>
    </source>
</reference>
<evidence type="ECO:0000313" key="3">
    <source>
        <dbReference type="EMBL" id="MBB6251212.1"/>
    </source>
</evidence>
<dbReference type="Proteomes" id="UP000539175">
    <property type="component" value="Unassembled WGS sequence"/>
</dbReference>
<proteinExistence type="inferred from homology"/>
<accession>A0A7X0AW44</accession>
<dbReference type="PANTHER" id="PTHR11328:SF28">
    <property type="entry name" value="MAJOR FACILITATOR SUPERFAMILY DOMAIN-CONTAINING PROTEIN 12"/>
    <property type="match status" value="1"/>
</dbReference>
<feature type="transmembrane region" description="Helical" evidence="2">
    <location>
        <begin position="318"/>
        <end position="340"/>
    </location>
</feature>
<feature type="transmembrane region" description="Helical" evidence="2">
    <location>
        <begin position="360"/>
        <end position="379"/>
    </location>
</feature>
<dbReference type="GO" id="GO:0005886">
    <property type="term" value="C:plasma membrane"/>
    <property type="evidence" value="ECO:0007669"/>
    <property type="project" value="TreeGrafter"/>
</dbReference>
<feature type="transmembrane region" description="Helical" evidence="2">
    <location>
        <begin position="36"/>
        <end position="53"/>
    </location>
</feature>
<keyword evidence="2" id="KW-0812">Transmembrane</keyword>
<dbReference type="GO" id="GO:0008643">
    <property type="term" value="P:carbohydrate transport"/>
    <property type="evidence" value="ECO:0007669"/>
    <property type="project" value="InterPro"/>
</dbReference>
<dbReference type="InterPro" id="IPR036259">
    <property type="entry name" value="MFS_trans_sf"/>
</dbReference>
<dbReference type="AlphaFoldDB" id="A0A7X0AW44"/>
<feature type="transmembrane region" description="Helical" evidence="2">
    <location>
        <begin position="59"/>
        <end position="78"/>
    </location>
</feature>
<dbReference type="SUPFAM" id="SSF103473">
    <property type="entry name" value="MFS general substrate transporter"/>
    <property type="match status" value="1"/>
</dbReference>
<comment type="similarity">
    <text evidence="1">Belongs to the sodium:galactoside symporter (TC 2.A.2) family.</text>
</comment>
<sequence length="402" mass="43329">MTATLLSVVRLWETLIAPLIGALSDATSSRFGRRKLWMVAATPGVMAATATIYFARPDLPAWCLVLAMVVLCTGWTMINVPHGAWSLEISARADERARIFGMRQFIGYGAMILFSLAPAISEQVWPVAGVAPHMIFAGSLILVTLPVSLVFLARRVPERPATPSRLSLRQVWRIYVLPLRGADFAPVAALFAAMGVYTAVEAALYLFLVRAGLGLGDWGMTLMLLQFACGLVSIPPWLAVHRRLGTVPTLRLIALLQVAGAIGLAFLPHGRLAPFIALAVLRGLVNGTEFILIRALLGRLLDSHAARNADVPAASYYASFHFLLDVAAAVTTFLVLHALAFTGFDPRAALPPSLDQAGRIQWLAALALSLPPAAMLVLLGRMEPRPRLRTSTHANKAAEPAR</sequence>
<dbReference type="PANTHER" id="PTHR11328">
    <property type="entry name" value="MAJOR FACILITATOR SUPERFAMILY DOMAIN-CONTAINING PROTEIN"/>
    <property type="match status" value="1"/>
</dbReference>
<feature type="transmembrane region" description="Helical" evidence="2">
    <location>
        <begin position="220"/>
        <end position="240"/>
    </location>
</feature>
<feature type="transmembrane region" description="Helical" evidence="2">
    <location>
        <begin position="133"/>
        <end position="153"/>
    </location>
</feature>
<organism evidence="3 4">
    <name type="scientific">Nitrospirillum iridis</name>
    <dbReference type="NCBI Taxonomy" id="765888"/>
    <lineage>
        <taxon>Bacteria</taxon>
        <taxon>Pseudomonadati</taxon>
        <taxon>Pseudomonadota</taxon>
        <taxon>Alphaproteobacteria</taxon>
        <taxon>Rhodospirillales</taxon>
        <taxon>Azospirillaceae</taxon>
        <taxon>Nitrospirillum</taxon>
    </lineage>
</organism>
<dbReference type="Gene3D" id="1.20.1250.20">
    <property type="entry name" value="MFS general substrate transporter like domains"/>
    <property type="match status" value="1"/>
</dbReference>
<dbReference type="GO" id="GO:0015293">
    <property type="term" value="F:symporter activity"/>
    <property type="evidence" value="ECO:0007669"/>
    <property type="project" value="InterPro"/>
</dbReference>
<evidence type="ECO:0000256" key="1">
    <source>
        <dbReference type="ARBA" id="ARBA00009617"/>
    </source>
</evidence>
<dbReference type="InterPro" id="IPR039672">
    <property type="entry name" value="MFS_2"/>
</dbReference>
<gene>
    <name evidence="3" type="ORF">FHS74_001757</name>
</gene>
<dbReference type="EMBL" id="JACIIZ010000004">
    <property type="protein sequence ID" value="MBB6251212.1"/>
    <property type="molecule type" value="Genomic_DNA"/>
</dbReference>
<keyword evidence="2" id="KW-1133">Transmembrane helix</keyword>
<keyword evidence="2" id="KW-0472">Membrane</keyword>
<feature type="transmembrane region" description="Helical" evidence="2">
    <location>
        <begin position="275"/>
        <end position="297"/>
    </location>
</feature>
<feature type="transmembrane region" description="Helical" evidence="2">
    <location>
        <begin position="174"/>
        <end position="200"/>
    </location>
</feature>
<evidence type="ECO:0000313" key="4">
    <source>
        <dbReference type="Proteomes" id="UP000539175"/>
    </source>
</evidence>
<evidence type="ECO:0000256" key="2">
    <source>
        <dbReference type="SAM" id="Phobius"/>
    </source>
</evidence>
<name>A0A7X0AW44_9PROT</name>
<feature type="transmembrane region" description="Helical" evidence="2">
    <location>
        <begin position="99"/>
        <end position="121"/>
    </location>
</feature>
<comment type="caution">
    <text evidence="3">The sequence shown here is derived from an EMBL/GenBank/DDBJ whole genome shotgun (WGS) entry which is preliminary data.</text>
</comment>
<keyword evidence="4" id="KW-1185">Reference proteome</keyword>
<dbReference type="Pfam" id="PF13347">
    <property type="entry name" value="MFS_2"/>
    <property type="match status" value="1"/>
</dbReference>